<gene>
    <name evidence="2" type="ordered locus">DR_2457</name>
</gene>
<accession>Q9RRN1</accession>
<keyword evidence="1" id="KW-0472">Membrane</keyword>
<dbReference type="PaxDb" id="243230-DR_2457"/>
<dbReference type="EMBL" id="AE000513">
    <property type="protein sequence ID" value="AAF12007.1"/>
    <property type="molecule type" value="Genomic_DNA"/>
</dbReference>
<dbReference type="AlphaFoldDB" id="Q9RRN1"/>
<dbReference type="PIR" id="C75271">
    <property type="entry name" value="C75271"/>
</dbReference>
<dbReference type="Proteomes" id="UP000002524">
    <property type="component" value="Chromosome 1"/>
</dbReference>
<sequence>MEDASSAFGGYAGMMRPKDHLWLGAIFLLLTAFFWPRHTDTLAHLPWPGPAGTRWAGTELRGMQRWEGAFSNVSLAGGALELRCRHFPVLKTKTEYWPGPEWHGWAEWHTDRVTYQPGWKTASSKIRPVSIAAPWWLRWCPS</sequence>
<evidence type="ECO:0000313" key="3">
    <source>
        <dbReference type="Proteomes" id="UP000002524"/>
    </source>
</evidence>
<evidence type="ECO:0000313" key="2">
    <source>
        <dbReference type="EMBL" id="AAF12007.1"/>
    </source>
</evidence>
<dbReference type="EnsemblBacteria" id="AAF12007">
    <property type="protein sequence ID" value="AAF12007"/>
    <property type="gene ID" value="DR_2457"/>
</dbReference>
<protein>
    <submittedName>
        <fullName evidence="2">Uncharacterized protein</fullName>
    </submittedName>
</protein>
<dbReference type="InParanoid" id="Q9RRN1"/>
<dbReference type="OrthoDB" id="73967at2"/>
<proteinExistence type="predicted"/>
<keyword evidence="1" id="KW-0812">Transmembrane</keyword>
<dbReference type="PATRIC" id="fig|243230.17.peg.2693"/>
<feature type="transmembrane region" description="Helical" evidence="1">
    <location>
        <begin position="20"/>
        <end position="36"/>
    </location>
</feature>
<reference evidence="2 3" key="1">
    <citation type="journal article" date="1999" name="Science">
        <title>Genome sequence of the radioresistant bacterium Deinococcus radiodurans R1.</title>
        <authorList>
            <person name="White O."/>
            <person name="Eisen J.A."/>
            <person name="Heidelberg J.F."/>
            <person name="Hickey E.K."/>
            <person name="Peterson J.D."/>
            <person name="Dodson R.J."/>
            <person name="Haft D.H."/>
            <person name="Gwinn M.L."/>
            <person name="Nelson W.C."/>
            <person name="Richardson D.L."/>
            <person name="Moffat K.S."/>
            <person name="Qin H."/>
            <person name="Jiang L."/>
            <person name="Pamphile W."/>
            <person name="Crosby M."/>
            <person name="Shen M."/>
            <person name="Vamathevan J.J."/>
            <person name="Lam P."/>
            <person name="McDonald L."/>
            <person name="Utterback T."/>
            <person name="Zalewski C."/>
            <person name="Makarova K.S."/>
            <person name="Aravind L."/>
            <person name="Daly M.J."/>
            <person name="Minton K.W."/>
            <person name="Fleischmann R.D."/>
            <person name="Ketchum K.A."/>
            <person name="Nelson K.E."/>
            <person name="Salzberg S."/>
            <person name="Smith H.O."/>
            <person name="Venter J.C."/>
            <person name="Fraser C.M."/>
        </authorList>
    </citation>
    <scope>NUCLEOTIDE SEQUENCE [LARGE SCALE GENOMIC DNA]</scope>
    <source>
        <strain evidence="3">ATCC 13939 / DSM 20539 / JCM 16871 / LMG 4051 / NBRC 15346 / NCIMB 9279 / R1 / VKM B-1422</strain>
    </source>
</reference>
<name>Q9RRN1_DEIRA</name>
<dbReference type="HOGENOM" id="CLU_1812613_0_0_0"/>
<keyword evidence="3" id="KW-1185">Reference proteome</keyword>
<organism evidence="2 3">
    <name type="scientific">Deinococcus radiodurans (strain ATCC 13939 / DSM 20539 / JCM 16871 / CCUG 27074 / LMG 4051 / NBRC 15346 / NCIMB 9279 / VKM B-1422 / R1)</name>
    <dbReference type="NCBI Taxonomy" id="243230"/>
    <lineage>
        <taxon>Bacteria</taxon>
        <taxon>Thermotogati</taxon>
        <taxon>Deinococcota</taxon>
        <taxon>Deinococci</taxon>
        <taxon>Deinococcales</taxon>
        <taxon>Deinococcaceae</taxon>
        <taxon>Deinococcus</taxon>
    </lineage>
</organism>
<dbReference type="KEGG" id="dra:DR_2457"/>
<dbReference type="STRING" id="243230.DR_2457"/>
<keyword evidence="1" id="KW-1133">Transmembrane helix</keyword>
<evidence type="ECO:0000256" key="1">
    <source>
        <dbReference type="SAM" id="Phobius"/>
    </source>
</evidence>